<reference evidence="1 2" key="1">
    <citation type="submission" date="2019-09" db="EMBL/GenBank/DDBJ databases">
        <title>A chromosome-level genome assembly of the Chinese tupelo Nyssa sinensis.</title>
        <authorList>
            <person name="Yang X."/>
            <person name="Kang M."/>
            <person name="Yang Y."/>
            <person name="Xiong H."/>
            <person name="Wang M."/>
            <person name="Zhang Z."/>
            <person name="Wang Z."/>
            <person name="Wu H."/>
            <person name="Ma T."/>
            <person name="Liu J."/>
            <person name="Xi Z."/>
        </authorList>
    </citation>
    <scope>NUCLEOTIDE SEQUENCE [LARGE SCALE GENOMIC DNA]</scope>
    <source>
        <strain evidence="1">J267</strain>
        <tissue evidence="1">Leaf</tissue>
    </source>
</reference>
<dbReference type="EMBL" id="CM018049">
    <property type="protein sequence ID" value="KAA8519421.1"/>
    <property type="molecule type" value="Genomic_DNA"/>
</dbReference>
<proteinExistence type="predicted"/>
<organism evidence="1 2">
    <name type="scientific">Nyssa sinensis</name>
    <dbReference type="NCBI Taxonomy" id="561372"/>
    <lineage>
        <taxon>Eukaryota</taxon>
        <taxon>Viridiplantae</taxon>
        <taxon>Streptophyta</taxon>
        <taxon>Embryophyta</taxon>
        <taxon>Tracheophyta</taxon>
        <taxon>Spermatophyta</taxon>
        <taxon>Magnoliopsida</taxon>
        <taxon>eudicotyledons</taxon>
        <taxon>Gunneridae</taxon>
        <taxon>Pentapetalae</taxon>
        <taxon>asterids</taxon>
        <taxon>Cornales</taxon>
        <taxon>Nyssaceae</taxon>
        <taxon>Nyssa</taxon>
    </lineage>
</organism>
<evidence type="ECO:0000313" key="1">
    <source>
        <dbReference type="EMBL" id="KAA8519421.1"/>
    </source>
</evidence>
<protein>
    <submittedName>
        <fullName evidence="1">Uncharacterized protein</fullName>
    </submittedName>
</protein>
<dbReference type="Proteomes" id="UP000325577">
    <property type="component" value="Linkage Group LG6"/>
</dbReference>
<name>A0A5J4ZQR3_9ASTE</name>
<dbReference type="AlphaFoldDB" id="A0A5J4ZQR3"/>
<gene>
    <name evidence="1" type="ORF">F0562_013704</name>
</gene>
<sequence length="162" mass="19011">MTSTCDVGGDNQQGDGSDWKLQCSFGVAKTDETKSVVAHRAKAVTSSVYGDSEALGHDDRRDVAMNQRRQCWLRSFQCDDSLAMVVIALIGSNLRNQWSITVRLRWWNRGPLYDCDDDLEMVWQRNQWSITVRLRRWNRCETWCGATVRVWYWVLQQRTMRW</sequence>
<evidence type="ECO:0000313" key="2">
    <source>
        <dbReference type="Proteomes" id="UP000325577"/>
    </source>
</evidence>
<accession>A0A5J4ZQR3</accession>
<keyword evidence="2" id="KW-1185">Reference proteome</keyword>